<accession>X1JAV2</accession>
<gene>
    <name evidence="1" type="ORF">S03H2_62645</name>
</gene>
<reference evidence="1" key="1">
    <citation type="journal article" date="2014" name="Front. Microbiol.">
        <title>High frequency of phylogenetically diverse reductive dehalogenase-homologous genes in deep subseafloor sedimentary metagenomes.</title>
        <authorList>
            <person name="Kawai M."/>
            <person name="Futagami T."/>
            <person name="Toyoda A."/>
            <person name="Takaki Y."/>
            <person name="Nishi S."/>
            <person name="Hori S."/>
            <person name="Arai W."/>
            <person name="Tsubouchi T."/>
            <person name="Morono Y."/>
            <person name="Uchiyama I."/>
            <person name="Ito T."/>
            <person name="Fujiyama A."/>
            <person name="Inagaki F."/>
            <person name="Takami H."/>
        </authorList>
    </citation>
    <scope>NUCLEOTIDE SEQUENCE</scope>
    <source>
        <strain evidence="1">Expedition CK06-06</strain>
    </source>
</reference>
<protein>
    <submittedName>
        <fullName evidence="1">Uncharacterized protein</fullName>
    </submittedName>
</protein>
<evidence type="ECO:0000313" key="1">
    <source>
        <dbReference type="EMBL" id="GAH78640.1"/>
    </source>
</evidence>
<proteinExistence type="predicted"/>
<dbReference type="EMBL" id="BARU01040530">
    <property type="protein sequence ID" value="GAH78640.1"/>
    <property type="molecule type" value="Genomic_DNA"/>
</dbReference>
<sequence length="96" mass="10854">MNTLDKFKKQGVYSEEDIKKLMSILCYKNLAYCCCPKTDDGDGKNCMWRDFVLKTLGISNETFMAAKEKAVDELLPSFDVEKAVDDLLSSVANKKN</sequence>
<organism evidence="1">
    <name type="scientific">marine sediment metagenome</name>
    <dbReference type="NCBI Taxonomy" id="412755"/>
    <lineage>
        <taxon>unclassified sequences</taxon>
        <taxon>metagenomes</taxon>
        <taxon>ecological metagenomes</taxon>
    </lineage>
</organism>
<dbReference type="AlphaFoldDB" id="X1JAV2"/>
<name>X1JAV2_9ZZZZ</name>
<comment type="caution">
    <text evidence="1">The sequence shown here is derived from an EMBL/GenBank/DDBJ whole genome shotgun (WGS) entry which is preliminary data.</text>
</comment>